<feature type="domain" description="Glycoside hydrolase family 2 catalytic" evidence="6">
    <location>
        <begin position="332"/>
        <end position="465"/>
    </location>
</feature>
<dbReference type="Pfam" id="PF02836">
    <property type="entry name" value="Glyco_hydro_2_C"/>
    <property type="match status" value="1"/>
</dbReference>
<evidence type="ECO:0000259" key="7">
    <source>
        <dbReference type="Pfam" id="PF11721"/>
    </source>
</evidence>
<dbReference type="Gene3D" id="2.60.120.260">
    <property type="entry name" value="Galactose-binding domain-like"/>
    <property type="match status" value="2"/>
</dbReference>
<reference evidence="10 11" key="1">
    <citation type="submission" date="2023-09" db="EMBL/GenBank/DDBJ databases">
        <authorList>
            <person name="Rey-Velasco X."/>
        </authorList>
    </citation>
    <scope>NUCLEOTIDE SEQUENCE [LARGE SCALE GENOMIC DNA]</scope>
    <source>
        <strain evidence="10 11">W311</strain>
    </source>
</reference>
<evidence type="ECO:0000259" key="9">
    <source>
        <dbReference type="Pfam" id="PF22666"/>
    </source>
</evidence>
<dbReference type="InterPro" id="IPR008979">
    <property type="entry name" value="Galactose-bd-like_sf"/>
</dbReference>
<dbReference type="InterPro" id="IPR013783">
    <property type="entry name" value="Ig-like_fold"/>
</dbReference>
<organism evidence="10 11">
    <name type="scientific">Stakelama saccharophila</name>
    <dbReference type="NCBI Taxonomy" id="3075605"/>
    <lineage>
        <taxon>Bacteria</taxon>
        <taxon>Pseudomonadati</taxon>
        <taxon>Pseudomonadota</taxon>
        <taxon>Alphaproteobacteria</taxon>
        <taxon>Sphingomonadales</taxon>
        <taxon>Sphingomonadaceae</taxon>
        <taxon>Stakelama</taxon>
    </lineage>
</organism>
<gene>
    <name evidence="10" type="ORF">RPR59_07780</name>
</gene>
<dbReference type="InterPro" id="IPR006102">
    <property type="entry name" value="Ig-like_GH2"/>
</dbReference>
<dbReference type="Pfam" id="PF11721">
    <property type="entry name" value="Malectin"/>
    <property type="match status" value="1"/>
</dbReference>
<dbReference type="PRINTS" id="PR00132">
    <property type="entry name" value="GLHYDRLASE2"/>
</dbReference>
<dbReference type="Gene3D" id="3.20.20.80">
    <property type="entry name" value="Glycosidases"/>
    <property type="match status" value="1"/>
</dbReference>
<feature type="domain" description="Beta-mannosidase-like galactose-binding" evidence="9">
    <location>
        <begin position="95"/>
        <end position="164"/>
    </location>
</feature>
<keyword evidence="4" id="KW-0732">Signal</keyword>
<dbReference type="SUPFAM" id="SSF49785">
    <property type="entry name" value="Galactose-binding domain-like"/>
    <property type="match status" value="2"/>
</dbReference>
<name>A0ABZ0B5D5_9SPHN</name>
<feature type="domain" description="Glycoside hydrolase family 2 immunoglobulin-like beta-sandwich" evidence="5">
    <location>
        <begin position="222"/>
        <end position="319"/>
    </location>
</feature>
<feature type="domain" description="Malectin" evidence="7">
    <location>
        <begin position="736"/>
        <end position="898"/>
    </location>
</feature>
<evidence type="ECO:0000256" key="2">
    <source>
        <dbReference type="ARBA" id="ARBA00022801"/>
    </source>
</evidence>
<feature type="chain" id="PRO_5045741416" evidence="4">
    <location>
        <begin position="29"/>
        <end position="1188"/>
    </location>
</feature>
<accession>A0ABZ0B5D5</accession>
<dbReference type="Proteomes" id="UP001302249">
    <property type="component" value="Chromosome"/>
</dbReference>
<dbReference type="InterPro" id="IPR032311">
    <property type="entry name" value="DUF4982"/>
</dbReference>
<sequence>MELVSPLRRIVAVAIALATLALSITAQARSDHTVAGDWQSALFETGPEGKASPKADAPFQQPGFDDSGWTRVNVPHNWQGYAYDRQVRNGSRHGSAWYRKHLTIAAPGRNERIFLMFEGVGAYATVWLNGKPVGRHGGGLVSFRLDVTEAVRGGDNLLAVRVDMPKGITDLPWAPGDDQPESGFSEGSQPFGIFRPVHVVRTAALHIRPFGIYAWGDSGAIDAGRARLTARTEVENGSNRVRDFTIVTRMIAPDGSVAAEARADHRLAAGAHGSFDAPLPTIRDPELWSPKRPTLYTLRAAIVADGKTIDMLDTPYGIRTVEIRRDEKGHRRLFVNDKQFALRGTAEYEHLLGNSFAFSPEQVAARVAQVEAAGFNAFRDAHYPHNFRYGEAIARDGLMWWPQFSAHNWFDNPAYRANFKALLAQWVRERRNNPAVFLWGLQNESQLPKAFAEQAMAIIRELDPTASKQRLVVTCNGGEGADWNVPQNWSGTYGGDPDRYAEELSEQGLVAEYGAWRSLGLHREPAEDGDLWTEGRMAALEQKKARLADSVADRTVGQFQWLLTTHENPGRPMRADGTQIFDGIRPLDHIGPANNKGLMTLWGEPLDVYYMFRARQVPASVAPMVYIVSHTWPDRWTGPGMKSGIEVYSNCDTVELFNDAGGRISLGRKRRDAEQRFVWNDVPVRYDILSAHCYVGGKLAARDVVTLNNLPPAPDAGHLIKDRTAITAAEPGQHYLYRVNVGGKAFTDADGHRWAGDRHFVQGGKWGWTSWADAWPDIAPALGSRRLTHDPIEGAREQALFQSFRYGRDQLRYRFAVPDGRYRVALYFVEPWYGRAGIDARGWRVFDVAVNGRTVLRDLDLFAESGFGHAVRKVVEADVAGGWLTLSFPRVASGQAILSGVAISRADTGEPRAPEPGTDLIADATTGVATRYLDNGDAMFARGNARWTQLPYQLLDQDFVQPRGRDARGSGELRLRVKSDLYLALPERAAAPEGWTDSDFHALAATVAGARTIRSRYRFVTRRADKGDRVAVPANAPVIAVRALPSPYAPGNFSFSKDEGLHQAEADDARRSNADTASVEQGYGGQGYAAMHAGPAAITWPVKSGIAGKLGVRLRYMLVEGAAPRDAVLTVRDSSDIVVATVKLQLHGGEGWREVEAATNSAINAGSYSVRLAVEDGRGLLVDSITID</sequence>
<comment type="similarity">
    <text evidence="1">Belongs to the glycosyl hydrolase 2 family.</text>
</comment>
<dbReference type="InterPro" id="IPR017853">
    <property type="entry name" value="GH"/>
</dbReference>
<dbReference type="RefSeq" id="WP_313912768.1">
    <property type="nucleotide sequence ID" value="NZ_CP135076.1"/>
</dbReference>
<dbReference type="Pfam" id="PF00703">
    <property type="entry name" value="Glyco_hydro_2"/>
    <property type="match status" value="1"/>
</dbReference>
<keyword evidence="11" id="KW-1185">Reference proteome</keyword>
<dbReference type="Pfam" id="PF22666">
    <property type="entry name" value="Glyco_hydro_2_N2"/>
    <property type="match status" value="1"/>
</dbReference>
<dbReference type="InterPro" id="IPR006103">
    <property type="entry name" value="Glyco_hydro_2_cat"/>
</dbReference>
<evidence type="ECO:0000259" key="6">
    <source>
        <dbReference type="Pfam" id="PF02836"/>
    </source>
</evidence>
<keyword evidence="3" id="KW-0326">Glycosidase</keyword>
<dbReference type="InterPro" id="IPR036156">
    <property type="entry name" value="Beta-gal/glucu_dom_sf"/>
</dbReference>
<evidence type="ECO:0000259" key="8">
    <source>
        <dbReference type="Pfam" id="PF16355"/>
    </source>
</evidence>
<dbReference type="InterPro" id="IPR006101">
    <property type="entry name" value="Glyco_hydro_2"/>
</dbReference>
<evidence type="ECO:0000259" key="5">
    <source>
        <dbReference type="Pfam" id="PF00703"/>
    </source>
</evidence>
<dbReference type="PANTHER" id="PTHR42732:SF1">
    <property type="entry name" value="BETA-MANNOSIDASE"/>
    <property type="match status" value="1"/>
</dbReference>
<dbReference type="Pfam" id="PF16355">
    <property type="entry name" value="DUF4982"/>
    <property type="match status" value="1"/>
</dbReference>
<dbReference type="InterPro" id="IPR021720">
    <property type="entry name" value="Malectin_dom"/>
</dbReference>
<dbReference type="Gene3D" id="2.60.120.430">
    <property type="entry name" value="Galactose-binding lectin"/>
    <property type="match status" value="1"/>
</dbReference>
<dbReference type="InterPro" id="IPR054593">
    <property type="entry name" value="Beta-mannosidase-like_N2"/>
</dbReference>
<evidence type="ECO:0000313" key="11">
    <source>
        <dbReference type="Proteomes" id="UP001302249"/>
    </source>
</evidence>
<dbReference type="PANTHER" id="PTHR42732">
    <property type="entry name" value="BETA-GALACTOSIDASE"/>
    <property type="match status" value="1"/>
</dbReference>
<dbReference type="SUPFAM" id="SSF51445">
    <property type="entry name" value="(Trans)glycosidases"/>
    <property type="match status" value="1"/>
</dbReference>
<dbReference type="SUPFAM" id="SSF49303">
    <property type="entry name" value="beta-Galactosidase/glucuronidase domain"/>
    <property type="match status" value="1"/>
</dbReference>
<evidence type="ECO:0000256" key="4">
    <source>
        <dbReference type="SAM" id="SignalP"/>
    </source>
</evidence>
<proteinExistence type="inferred from homology"/>
<dbReference type="InterPro" id="IPR051913">
    <property type="entry name" value="GH2_Domain-Containing"/>
</dbReference>
<feature type="signal peptide" evidence="4">
    <location>
        <begin position="1"/>
        <end position="28"/>
    </location>
</feature>
<feature type="domain" description="DUF4982" evidence="8">
    <location>
        <begin position="645"/>
        <end position="698"/>
    </location>
</feature>
<evidence type="ECO:0000256" key="1">
    <source>
        <dbReference type="ARBA" id="ARBA00007401"/>
    </source>
</evidence>
<protein>
    <submittedName>
        <fullName evidence="10">Malectin domain-containing carbohydrate-binding protein</fullName>
    </submittedName>
</protein>
<evidence type="ECO:0000313" key="10">
    <source>
        <dbReference type="EMBL" id="WNO52381.1"/>
    </source>
</evidence>
<dbReference type="Gene3D" id="2.60.40.10">
    <property type="entry name" value="Immunoglobulins"/>
    <property type="match status" value="2"/>
</dbReference>
<keyword evidence="2" id="KW-0378">Hydrolase</keyword>
<dbReference type="EMBL" id="CP135076">
    <property type="protein sequence ID" value="WNO52381.1"/>
    <property type="molecule type" value="Genomic_DNA"/>
</dbReference>
<evidence type="ECO:0000256" key="3">
    <source>
        <dbReference type="ARBA" id="ARBA00023295"/>
    </source>
</evidence>